<keyword evidence="3" id="KW-1185">Reference proteome</keyword>
<dbReference type="AlphaFoldDB" id="K3X829"/>
<reference evidence="3" key="2">
    <citation type="submission" date="2010-04" db="EMBL/GenBank/DDBJ databases">
        <authorList>
            <person name="Buell R."/>
            <person name="Hamilton J."/>
            <person name="Hostetler J."/>
        </authorList>
    </citation>
    <scope>NUCLEOTIDE SEQUENCE [LARGE SCALE GENOMIC DNA]</scope>
    <source>
        <strain evidence="3">DAOM:BR144</strain>
    </source>
</reference>
<reference evidence="3" key="1">
    <citation type="journal article" date="2010" name="Genome Biol.">
        <title>Genome sequence of the necrotrophic plant pathogen Pythium ultimum reveals original pathogenicity mechanisms and effector repertoire.</title>
        <authorList>
            <person name="Levesque C.A."/>
            <person name="Brouwer H."/>
            <person name="Cano L."/>
            <person name="Hamilton J.P."/>
            <person name="Holt C."/>
            <person name="Huitema E."/>
            <person name="Raffaele S."/>
            <person name="Robideau G.P."/>
            <person name="Thines M."/>
            <person name="Win J."/>
            <person name="Zerillo M.M."/>
            <person name="Beakes G.W."/>
            <person name="Boore J.L."/>
            <person name="Busam D."/>
            <person name="Dumas B."/>
            <person name="Ferriera S."/>
            <person name="Fuerstenberg S.I."/>
            <person name="Gachon C.M."/>
            <person name="Gaulin E."/>
            <person name="Govers F."/>
            <person name="Grenville-Briggs L."/>
            <person name="Horner N."/>
            <person name="Hostetler J."/>
            <person name="Jiang R.H."/>
            <person name="Johnson J."/>
            <person name="Krajaejun T."/>
            <person name="Lin H."/>
            <person name="Meijer H.J."/>
            <person name="Moore B."/>
            <person name="Morris P."/>
            <person name="Phuntmart V."/>
            <person name="Puiu D."/>
            <person name="Shetty J."/>
            <person name="Stajich J.E."/>
            <person name="Tripathy S."/>
            <person name="Wawra S."/>
            <person name="van West P."/>
            <person name="Whitty B.R."/>
            <person name="Coutinho P.M."/>
            <person name="Henrissat B."/>
            <person name="Martin F."/>
            <person name="Thomas P.D."/>
            <person name="Tyler B.M."/>
            <person name="De Vries R.P."/>
            <person name="Kamoun S."/>
            <person name="Yandell M."/>
            <person name="Tisserat N."/>
            <person name="Buell C.R."/>
        </authorList>
    </citation>
    <scope>NUCLEOTIDE SEQUENCE</scope>
    <source>
        <strain evidence="3">DAOM:BR144</strain>
    </source>
</reference>
<feature type="compositionally biased region" description="Low complexity" evidence="1">
    <location>
        <begin position="170"/>
        <end position="183"/>
    </location>
</feature>
<feature type="compositionally biased region" description="Low complexity" evidence="1">
    <location>
        <begin position="57"/>
        <end position="76"/>
    </location>
</feature>
<evidence type="ECO:0000313" key="3">
    <source>
        <dbReference type="Proteomes" id="UP000019132"/>
    </source>
</evidence>
<dbReference type="InParanoid" id="K3X829"/>
<feature type="compositionally biased region" description="Polar residues" evidence="1">
    <location>
        <begin position="184"/>
        <end position="198"/>
    </location>
</feature>
<dbReference type="SUPFAM" id="SSF46689">
    <property type="entry name" value="Homeodomain-like"/>
    <property type="match status" value="1"/>
</dbReference>
<organism evidence="2 3">
    <name type="scientific">Globisporangium ultimum (strain ATCC 200006 / CBS 805.95 / DAOM BR144)</name>
    <name type="common">Pythium ultimum</name>
    <dbReference type="NCBI Taxonomy" id="431595"/>
    <lineage>
        <taxon>Eukaryota</taxon>
        <taxon>Sar</taxon>
        <taxon>Stramenopiles</taxon>
        <taxon>Oomycota</taxon>
        <taxon>Peronosporomycetes</taxon>
        <taxon>Pythiales</taxon>
        <taxon>Pythiaceae</taxon>
        <taxon>Globisporangium</taxon>
    </lineage>
</organism>
<dbReference type="Gene3D" id="1.10.10.60">
    <property type="entry name" value="Homeodomain-like"/>
    <property type="match status" value="1"/>
</dbReference>
<dbReference type="EnsemblProtists" id="PYU1_T013378">
    <property type="protein sequence ID" value="PYU1_T013378"/>
    <property type="gene ID" value="PYU1_G013349"/>
</dbReference>
<name>K3X829_GLOUD</name>
<dbReference type="InterPro" id="IPR009057">
    <property type="entry name" value="Homeodomain-like_sf"/>
</dbReference>
<proteinExistence type="predicted"/>
<evidence type="ECO:0008006" key="4">
    <source>
        <dbReference type="Google" id="ProtNLM"/>
    </source>
</evidence>
<evidence type="ECO:0000313" key="2">
    <source>
        <dbReference type="EnsemblProtists" id="PYU1_T013378"/>
    </source>
</evidence>
<reference evidence="2" key="3">
    <citation type="submission" date="2015-02" db="UniProtKB">
        <authorList>
            <consortium name="EnsemblProtists"/>
        </authorList>
    </citation>
    <scope>IDENTIFICATION</scope>
    <source>
        <strain evidence="2">DAOM BR144</strain>
    </source>
</reference>
<feature type="region of interest" description="Disordered" evidence="1">
    <location>
        <begin position="147"/>
        <end position="227"/>
    </location>
</feature>
<dbReference type="EMBL" id="GL376609">
    <property type="status" value="NOT_ANNOTATED_CDS"/>
    <property type="molecule type" value="Genomic_DNA"/>
</dbReference>
<dbReference type="HOGENOM" id="CLU_1221785_0_0_1"/>
<feature type="compositionally biased region" description="Low complexity" evidence="1">
    <location>
        <begin position="1"/>
        <end position="20"/>
    </location>
</feature>
<protein>
    <recommendedName>
        <fullName evidence="4">HTH psq-type domain-containing protein</fullName>
    </recommendedName>
</protein>
<evidence type="ECO:0000256" key="1">
    <source>
        <dbReference type="SAM" id="MobiDB-lite"/>
    </source>
</evidence>
<dbReference type="Proteomes" id="UP000019132">
    <property type="component" value="Unassembled WGS sequence"/>
</dbReference>
<feature type="region of interest" description="Disordered" evidence="1">
    <location>
        <begin position="1"/>
        <end position="96"/>
    </location>
</feature>
<accession>K3X829</accession>
<sequence>MALSQAPPASQEEPPQAIAAGATARMGDVPSSEDESMQSSRKDSAFAHVVAASMPLSSTVETPPRSSSSSSLTTINSREHSQRSHPYRRQQRYLSDDDRVDIIHRVQAGEKQSDLAREYQVTRAAISNTFKHRNAIMRRTMQIPDWSRSFSQGAEGSASMRDSDWRSQPGSSSNNRSARSGESTVFSLSSLHSNRTNASSEESKESSSGSTSVPRNLGGFPIQQLSR</sequence>
<dbReference type="VEuPathDB" id="FungiDB:PYU1_G013349"/>